<dbReference type="InterPro" id="IPR033469">
    <property type="entry name" value="CYTH-like_dom_sf"/>
</dbReference>
<dbReference type="EMBL" id="FNTD01000004">
    <property type="protein sequence ID" value="SEC77642.1"/>
    <property type="molecule type" value="Genomic_DNA"/>
</dbReference>
<gene>
    <name evidence="3" type="ORF">SAMN04490357_2876</name>
</gene>
<dbReference type="AlphaFoldDB" id="A0A1H4V956"/>
<reference evidence="3 4" key="1">
    <citation type="submission" date="2016-10" db="EMBL/GenBank/DDBJ databases">
        <authorList>
            <person name="de Groot N.N."/>
        </authorList>
    </citation>
    <scope>NUCLEOTIDE SEQUENCE [LARGE SCALE GENOMIC DNA]</scope>
    <source>
        <strain evidence="3 4">DSM 40306</strain>
    </source>
</reference>
<dbReference type="Proteomes" id="UP000182375">
    <property type="component" value="Unassembled WGS sequence"/>
</dbReference>
<dbReference type="SMART" id="SM01118">
    <property type="entry name" value="CYTH"/>
    <property type="match status" value="1"/>
</dbReference>
<dbReference type="GeneID" id="95512028"/>
<evidence type="ECO:0000256" key="1">
    <source>
        <dbReference type="PIRSR" id="PIRSR016487-1"/>
    </source>
</evidence>
<proteinExistence type="predicted"/>
<dbReference type="RefSeq" id="WP_079172334.1">
    <property type="nucleotide sequence ID" value="NZ_FNTD01000004.1"/>
</dbReference>
<dbReference type="PANTHER" id="PTHR40114:SF1">
    <property type="entry name" value="SLR0698 PROTEIN"/>
    <property type="match status" value="1"/>
</dbReference>
<dbReference type="SUPFAM" id="SSF55154">
    <property type="entry name" value="CYTH-like phosphatases"/>
    <property type="match status" value="1"/>
</dbReference>
<name>A0A1H4V956_9ACTN</name>
<accession>A0A1H4V956</accession>
<feature type="domain" description="CYTH" evidence="2">
    <location>
        <begin position="2"/>
        <end position="151"/>
    </location>
</feature>
<dbReference type="InterPro" id="IPR023577">
    <property type="entry name" value="CYTH_domain"/>
</dbReference>
<dbReference type="STRING" id="67331.SAMN04490357_2876"/>
<evidence type="ECO:0000259" key="2">
    <source>
        <dbReference type="SMART" id="SM01118"/>
    </source>
</evidence>
<sequence>MPLEIERKFLLGAEPVPPAVATEPIEQGYLAVTGTGTEVRVRRIAGRCVLGVKHGHGELSRVEVELPLTESEFGDLWPATAGARLVKTRHSVPVRDTLAYVDVYEEELSGLRTVEVEFPSEEAARAFTPPRWFGPEITGDKRYRNRRLATEGLGPLAP</sequence>
<dbReference type="PIRSF" id="PIRSF016487">
    <property type="entry name" value="CYTH_UCP016487"/>
    <property type="match status" value="1"/>
</dbReference>
<evidence type="ECO:0000313" key="3">
    <source>
        <dbReference type="EMBL" id="SEC77642.1"/>
    </source>
</evidence>
<evidence type="ECO:0000313" key="4">
    <source>
        <dbReference type="Proteomes" id="UP000182375"/>
    </source>
</evidence>
<dbReference type="Gene3D" id="2.40.320.10">
    <property type="entry name" value="Hypothetical Protein Pfu-838710-001"/>
    <property type="match status" value="1"/>
</dbReference>
<protein>
    <submittedName>
        <fullName evidence="3">CYTH domain-containing protein</fullName>
    </submittedName>
</protein>
<organism evidence="3 4">
    <name type="scientific">Streptomyces misionensis</name>
    <dbReference type="NCBI Taxonomy" id="67331"/>
    <lineage>
        <taxon>Bacteria</taxon>
        <taxon>Bacillati</taxon>
        <taxon>Actinomycetota</taxon>
        <taxon>Actinomycetes</taxon>
        <taxon>Kitasatosporales</taxon>
        <taxon>Streptomycetaceae</taxon>
        <taxon>Streptomyces</taxon>
    </lineage>
</organism>
<feature type="active site" description="Proton acceptor" evidence="1">
    <location>
        <position position="29"/>
    </location>
</feature>
<dbReference type="InterPro" id="IPR012042">
    <property type="entry name" value="NeuTTM/CthTTM-like"/>
</dbReference>
<dbReference type="PANTHER" id="PTHR40114">
    <property type="entry name" value="SLR0698 PROTEIN"/>
    <property type="match status" value="1"/>
</dbReference>